<organism evidence="2 3">
    <name type="scientific">Coccomyxa viridis</name>
    <dbReference type="NCBI Taxonomy" id="1274662"/>
    <lineage>
        <taxon>Eukaryota</taxon>
        <taxon>Viridiplantae</taxon>
        <taxon>Chlorophyta</taxon>
        <taxon>core chlorophytes</taxon>
        <taxon>Trebouxiophyceae</taxon>
        <taxon>Trebouxiophyceae incertae sedis</taxon>
        <taxon>Coccomyxaceae</taxon>
        <taxon>Coccomyxa</taxon>
    </lineage>
</organism>
<protein>
    <submittedName>
        <fullName evidence="2">G12938 protein</fullName>
    </submittedName>
</protein>
<dbReference type="Proteomes" id="UP001497392">
    <property type="component" value="Unassembled WGS sequence"/>
</dbReference>
<evidence type="ECO:0000313" key="3">
    <source>
        <dbReference type="Proteomes" id="UP001497392"/>
    </source>
</evidence>
<gene>
    <name evidence="2" type="primary">g12938</name>
    <name evidence="2" type="ORF">VP750_LOCUS11488</name>
</gene>
<proteinExistence type="predicted"/>
<comment type="caution">
    <text evidence="2">The sequence shown here is derived from an EMBL/GenBank/DDBJ whole genome shotgun (WGS) entry which is preliminary data.</text>
</comment>
<keyword evidence="3" id="KW-1185">Reference proteome</keyword>
<accession>A0ABP1GCM6</accession>
<dbReference type="EMBL" id="CAXHTA020000021">
    <property type="protein sequence ID" value="CAL5229582.1"/>
    <property type="molecule type" value="Genomic_DNA"/>
</dbReference>
<evidence type="ECO:0000256" key="1">
    <source>
        <dbReference type="SAM" id="MobiDB-lite"/>
    </source>
</evidence>
<feature type="region of interest" description="Disordered" evidence="1">
    <location>
        <begin position="36"/>
        <end position="61"/>
    </location>
</feature>
<reference evidence="2 3" key="1">
    <citation type="submission" date="2024-06" db="EMBL/GenBank/DDBJ databases">
        <authorList>
            <person name="Kraege A."/>
            <person name="Thomma B."/>
        </authorList>
    </citation>
    <scope>NUCLEOTIDE SEQUENCE [LARGE SCALE GENOMIC DNA]</scope>
</reference>
<evidence type="ECO:0000313" key="2">
    <source>
        <dbReference type="EMBL" id="CAL5229582.1"/>
    </source>
</evidence>
<sequence length="101" mass="11293">MTHFTATSPPFVKQMENELHAIVTAHDASTNTVHFEERAEGTPARAVPIPPGYELTRTDTRAPAPRLDGRFIFSSIHSYRLIRNGDGTVLEIIKPRVHMVT</sequence>
<name>A0ABP1GCM6_9CHLO</name>